<proteinExistence type="predicted"/>
<keyword evidence="2" id="KW-1185">Reference proteome</keyword>
<organism evidence="1 2">
    <name type="scientific">Pristionchus mayeri</name>
    <dbReference type="NCBI Taxonomy" id="1317129"/>
    <lineage>
        <taxon>Eukaryota</taxon>
        <taxon>Metazoa</taxon>
        <taxon>Ecdysozoa</taxon>
        <taxon>Nematoda</taxon>
        <taxon>Chromadorea</taxon>
        <taxon>Rhabditida</taxon>
        <taxon>Rhabditina</taxon>
        <taxon>Diplogasteromorpha</taxon>
        <taxon>Diplogasteroidea</taxon>
        <taxon>Neodiplogasteridae</taxon>
        <taxon>Pristionchus</taxon>
    </lineage>
</organism>
<gene>
    <name evidence="1" type="ORF">PMAYCL1PPCAC_12809</name>
</gene>
<accession>A0AAN4ZNN7</accession>
<dbReference type="EMBL" id="BTRK01000003">
    <property type="protein sequence ID" value="GMR42614.1"/>
    <property type="molecule type" value="Genomic_DNA"/>
</dbReference>
<comment type="caution">
    <text evidence="1">The sequence shown here is derived from an EMBL/GenBank/DDBJ whole genome shotgun (WGS) entry which is preliminary data.</text>
</comment>
<evidence type="ECO:0000313" key="2">
    <source>
        <dbReference type="Proteomes" id="UP001328107"/>
    </source>
</evidence>
<dbReference type="Proteomes" id="UP001328107">
    <property type="component" value="Unassembled WGS sequence"/>
</dbReference>
<sequence>TVPGSVEFDEHQFVLTNERIEGIRGESDHLLGRGLIVGVHTGLNPVDDSLFISASVVVDGFSALLPELESGISLDVVSLANLSFHRAVNLCEGSAQLVGCLLVLRGEILAVATPRGVELDEHGRVLLEEGIEVGISEDDDPLVLQPFKFLLFRSRSRKDETGSDHQWEEGQPHLQI</sequence>
<protein>
    <submittedName>
        <fullName evidence="1">Uncharacterized protein</fullName>
    </submittedName>
</protein>
<dbReference type="AlphaFoldDB" id="A0AAN4ZNN7"/>
<evidence type="ECO:0000313" key="1">
    <source>
        <dbReference type="EMBL" id="GMR42614.1"/>
    </source>
</evidence>
<feature type="non-terminal residue" evidence="1">
    <location>
        <position position="1"/>
    </location>
</feature>
<reference evidence="2" key="1">
    <citation type="submission" date="2022-10" db="EMBL/GenBank/DDBJ databases">
        <title>Genome assembly of Pristionchus species.</title>
        <authorList>
            <person name="Yoshida K."/>
            <person name="Sommer R.J."/>
        </authorList>
    </citation>
    <scope>NUCLEOTIDE SEQUENCE [LARGE SCALE GENOMIC DNA]</scope>
    <source>
        <strain evidence="2">RS5460</strain>
    </source>
</reference>
<name>A0AAN4ZNN7_9BILA</name>
<feature type="non-terminal residue" evidence="1">
    <location>
        <position position="176"/>
    </location>
</feature>